<evidence type="ECO:0000313" key="5">
    <source>
        <dbReference type="Proteomes" id="UP001470230"/>
    </source>
</evidence>
<dbReference type="EMBL" id="JAPFFF010000018">
    <property type="protein sequence ID" value="KAK8860666.1"/>
    <property type="molecule type" value="Genomic_DNA"/>
</dbReference>
<feature type="compositionally biased region" description="Basic and acidic residues" evidence="1">
    <location>
        <begin position="1177"/>
        <end position="1202"/>
    </location>
</feature>
<keyword evidence="3" id="KW-0732">Signal</keyword>
<protein>
    <submittedName>
        <fullName evidence="4">Uncharacterized protein</fullName>
    </submittedName>
</protein>
<comment type="caution">
    <text evidence="4">The sequence shown here is derived from an EMBL/GenBank/DDBJ whole genome shotgun (WGS) entry which is preliminary data.</text>
</comment>
<dbReference type="Proteomes" id="UP001470230">
    <property type="component" value="Unassembled WGS sequence"/>
</dbReference>
<keyword evidence="5" id="KW-1185">Reference proteome</keyword>
<keyword evidence="2" id="KW-1133">Transmembrane helix</keyword>
<evidence type="ECO:0000256" key="3">
    <source>
        <dbReference type="SAM" id="SignalP"/>
    </source>
</evidence>
<accession>A0ABR2ICT6</accession>
<sequence>MTSNFIFLLFAFNTAISRHLCVCQPDRPGPVCTLNQKCRNFMNENQILLIQKNNQLKNTSEVNIFQIFQDIRKEGHTKIDLELDVFGSLKARPIIFDFTEAEKFINFDDDLHLSITIRGGEWKQIVNLTGFNSTSSNIWSKLSLSLQDISVLFDINNTSPLALNSEPSLYFDSFEIKKSRLIVPPGKYATFNAHNLHTDTISSYSDFNGKIIVDHLSYTDTDDPKIINNFFSPFHLINKTTFFANKKTDKKKKTVLEAETSSSIGQFSYSFCLSTKERLDRSLESLECDMHSVSADLDHYINVKSTNAMDIIKKAPNGTTIRFYLTEASASDPCSLVLPNFDGHNLKIFFQVADPDIPTYLNLKSSDLNYAESYSKNNTISFQSVQKFNIDTELLSTFANVTLKLSQMSFADSRVNGSVRNLITDSDSISSFEGVLYVQESIELRRTTPKRMVGSIVLQDNSQLIVPQISNFPHILFKRKNANLGENLPQFYISLADALEYIDMRFYITEYRTSLFFSDDLLTITDVINLTFRCDVRNYDRDNFEKSPYIFFTTKVPANGLNITFGDPQSDDEIQWPRKTVFYFDSMINSSAPITDYPLVYLSIYDAEYIKDEATANGSVFMIFRYVSIYVSGIPSFHPFADGVNHKHKECPIDLPFQNPFSQTSEPNRCYQVNGFNLGIVTLDIGDDLVGVKFEDKKTYLNATTAGEIKVPDIFSLIILITSSNAVTYDIRGESHDITKTQKFNLLSRIPIDVTFTDAFINKYENYYQLNSTLTFSHQERDINFITSGQPVPYVFCDDQVQGVHYNTIQGGGIHIITITPDYFQKQSGNTREGPNLRVEYSTSVDIPQAAFLADQVNFRNINQSPVNVNFYYWNVSVADYLFEGTNLNIRSKNSWPYKSVVLSDSSTSSSLDFKAKSITFDSRSRVNRVDPVNLNMEVDRLSISSINSLPSSSFLGPIVAHESVYITDNNINRIIFSADSVQVFSTTLSEGTAIIRLIPRTSSSSSSPTPSSSHLLEDEEDDVPLNSRDISANGITISTGSKEPIDLVVNGSTVPDNFKLELTGNDQEVVLDKSWNNVQVPDDFTIDPLNGKYKIDTDLVELPSNLQSTGATVTHRKQKLTKDVGFIIFIVIFAVVFVIAIILCIYGLTCFPQEEAYDISDQADGADLIEDDDTDIDRSTDYEEQEKIKKQNDDMGPREEVESVSSGVVIEQQPSNGSESDTDSNFFDDADNETEKNKVK</sequence>
<feature type="region of interest" description="Disordered" evidence="1">
    <location>
        <begin position="1001"/>
        <end position="1028"/>
    </location>
</feature>
<evidence type="ECO:0000313" key="4">
    <source>
        <dbReference type="EMBL" id="KAK8860666.1"/>
    </source>
</evidence>
<organism evidence="4 5">
    <name type="scientific">Tritrichomonas musculus</name>
    <dbReference type="NCBI Taxonomy" id="1915356"/>
    <lineage>
        <taxon>Eukaryota</taxon>
        <taxon>Metamonada</taxon>
        <taxon>Parabasalia</taxon>
        <taxon>Tritrichomonadida</taxon>
        <taxon>Tritrichomonadidae</taxon>
        <taxon>Tritrichomonas</taxon>
    </lineage>
</organism>
<evidence type="ECO:0000256" key="1">
    <source>
        <dbReference type="SAM" id="MobiDB-lite"/>
    </source>
</evidence>
<feature type="signal peptide" evidence="3">
    <location>
        <begin position="1"/>
        <end position="17"/>
    </location>
</feature>
<feature type="region of interest" description="Disordered" evidence="1">
    <location>
        <begin position="1169"/>
        <end position="1241"/>
    </location>
</feature>
<feature type="compositionally biased region" description="Acidic residues" evidence="1">
    <location>
        <begin position="1221"/>
        <end position="1233"/>
    </location>
</feature>
<keyword evidence="2" id="KW-0812">Transmembrane</keyword>
<gene>
    <name evidence="4" type="ORF">M9Y10_012331</name>
</gene>
<evidence type="ECO:0000256" key="2">
    <source>
        <dbReference type="SAM" id="Phobius"/>
    </source>
</evidence>
<keyword evidence="2" id="KW-0472">Membrane</keyword>
<name>A0ABR2ICT6_9EUKA</name>
<feature type="chain" id="PRO_5045987648" evidence="3">
    <location>
        <begin position="18"/>
        <end position="1241"/>
    </location>
</feature>
<proteinExistence type="predicted"/>
<feature type="compositionally biased region" description="Low complexity" evidence="1">
    <location>
        <begin position="1002"/>
        <end position="1014"/>
    </location>
</feature>
<feature type="transmembrane region" description="Helical" evidence="2">
    <location>
        <begin position="1125"/>
        <end position="1149"/>
    </location>
</feature>
<reference evidence="4 5" key="1">
    <citation type="submission" date="2024-04" db="EMBL/GenBank/DDBJ databases">
        <title>Tritrichomonas musculus Genome.</title>
        <authorList>
            <person name="Alves-Ferreira E."/>
            <person name="Grigg M."/>
            <person name="Lorenzi H."/>
            <person name="Galac M."/>
        </authorList>
    </citation>
    <scope>NUCLEOTIDE SEQUENCE [LARGE SCALE GENOMIC DNA]</scope>
    <source>
        <strain evidence="4 5">EAF2021</strain>
    </source>
</reference>